<evidence type="ECO:0000256" key="11">
    <source>
        <dbReference type="SAM" id="Phobius"/>
    </source>
</evidence>
<dbReference type="PANTHER" id="PTHR24100">
    <property type="entry name" value="BUTYROPHILIN"/>
    <property type="match status" value="1"/>
</dbReference>
<feature type="compositionally biased region" description="Basic and acidic residues" evidence="10">
    <location>
        <begin position="402"/>
        <end position="411"/>
    </location>
</feature>
<evidence type="ECO:0000256" key="2">
    <source>
        <dbReference type="ARBA" id="ARBA00022692"/>
    </source>
</evidence>
<keyword evidence="2 11" id="KW-0812">Transmembrane</keyword>
<proteinExistence type="inferred from homology"/>
<dbReference type="GO" id="GO:0042110">
    <property type="term" value="P:T cell activation"/>
    <property type="evidence" value="ECO:0007669"/>
    <property type="project" value="UniProtKB-ARBA"/>
</dbReference>
<dbReference type="SMART" id="SM00406">
    <property type="entry name" value="IGv"/>
    <property type="match status" value="1"/>
</dbReference>
<evidence type="ECO:0000256" key="9">
    <source>
        <dbReference type="ARBA" id="ARBA00038221"/>
    </source>
</evidence>
<dbReference type="EMBL" id="CAWUFR010000941">
    <property type="protein sequence ID" value="CAK6982045.1"/>
    <property type="molecule type" value="Genomic_DNA"/>
</dbReference>
<dbReference type="FunFam" id="2.60.40.10:FF:000142">
    <property type="entry name" value="V-set domain-containing T-cell activation inhibitor 1"/>
    <property type="match status" value="1"/>
</dbReference>
<feature type="domain" description="Ig-like" evidence="12">
    <location>
        <begin position="13"/>
        <end position="142"/>
    </location>
</feature>
<dbReference type="GO" id="GO:0009897">
    <property type="term" value="C:external side of plasma membrane"/>
    <property type="evidence" value="ECO:0007669"/>
    <property type="project" value="TreeGrafter"/>
</dbReference>
<evidence type="ECO:0000313" key="14">
    <source>
        <dbReference type="Proteomes" id="UP001314229"/>
    </source>
</evidence>
<dbReference type="AlphaFoldDB" id="A0AAV1QF93"/>
<dbReference type="GO" id="GO:0005102">
    <property type="term" value="F:signaling receptor binding"/>
    <property type="evidence" value="ECO:0007669"/>
    <property type="project" value="TreeGrafter"/>
</dbReference>
<dbReference type="SMART" id="SM00409">
    <property type="entry name" value="IG"/>
    <property type="match status" value="1"/>
</dbReference>
<organism evidence="13 14">
    <name type="scientific">Scomber scombrus</name>
    <name type="common">Atlantic mackerel</name>
    <name type="synonym">Scomber vernalis</name>
    <dbReference type="NCBI Taxonomy" id="13677"/>
    <lineage>
        <taxon>Eukaryota</taxon>
        <taxon>Metazoa</taxon>
        <taxon>Chordata</taxon>
        <taxon>Craniata</taxon>
        <taxon>Vertebrata</taxon>
        <taxon>Euteleostomi</taxon>
        <taxon>Actinopterygii</taxon>
        <taxon>Neopterygii</taxon>
        <taxon>Teleostei</taxon>
        <taxon>Neoteleostei</taxon>
        <taxon>Acanthomorphata</taxon>
        <taxon>Pelagiaria</taxon>
        <taxon>Scombriformes</taxon>
        <taxon>Scombridae</taxon>
        <taxon>Scomber</taxon>
    </lineage>
</organism>
<keyword evidence="5 11" id="KW-0472">Membrane</keyword>
<dbReference type="InterPro" id="IPR036179">
    <property type="entry name" value="Ig-like_dom_sf"/>
</dbReference>
<dbReference type="Pfam" id="PF07686">
    <property type="entry name" value="V-set"/>
    <property type="match status" value="1"/>
</dbReference>
<dbReference type="InterPro" id="IPR013783">
    <property type="entry name" value="Ig-like_fold"/>
</dbReference>
<evidence type="ECO:0000313" key="13">
    <source>
        <dbReference type="EMBL" id="CAK6982045.1"/>
    </source>
</evidence>
<dbReference type="FunFam" id="2.60.40.10:FF:000088">
    <property type="entry name" value="Butyrophilin subfamily 1 member A1"/>
    <property type="match status" value="1"/>
</dbReference>
<dbReference type="PANTHER" id="PTHR24100:SF151">
    <property type="entry name" value="ICOS LIGAND"/>
    <property type="match status" value="1"/>
</dbReference>
<dbReference type="GO" id="GO:0001817">
    <property type="term" value="P:regulation of cytokine production"/>
    <property type="evidence" value="ECO:0007669"/>
    <property type="project" value="TreeGrafter"/>
</dbReference>
<dbReference type="Gene3D" id="2.60.40.10">
    <property type="entry name" value="Immunoglobulins"/>
    <property type="match status" value="2"/>
</dbReference>
<keyword evidence="3" id="KW-0732">Signal</keyword>
<evidence type="ECO:0000256" key="6">
    <source>
        <dbReference type="ARBA" id="ARBA00023157"/>
    </source>
</evidence>
<dbReference type="PROSITE" id="PS50835">
    <property type="entry name" value="IG_LIKE"/>
    <property type="match status" value="2"/>
</dbReference>
<evidence type="ECO:0000256" key="8">
    <source>
        <dbReference type="ARBA" id="ARBA00023319"/>
    </source>
</evidence>
<dbReference type="InterPro" id="IPR013106">
    <property type="entry name" value="Ig_V-set"/>
</dbReference>
<dbReference type="GO" id="GO:1903037">
    <property type="term" value="P:regulation of leukocyte cell-cell adhesion"/>
    <property type="evidence" value="ECO:0007669"/>
    <property type="project" value="UniProtKB-ARBA"/>
</dbReference>
<keyword evidence="6" id="KW-1015">Disulfide bond</keyword>
<keyword evidence="8" id="KW-0393">Immunoglobulin domain</keyword>
<keyword evidence="14" id="KW-1185">Reference proteome</keyword>
<comment type="similarity">
    <text evidence="9">Belongs to the SKINT family.</text>
</comment>
<dbReference type="GO" id="GO:0050863">
    <property type="term" value="P:regulation of T cell activation"/>
    <property type="evidence" value="ECO:0007669"/>
    <property type="project" value="UniProtKB-ARBA"/>
</dbReference>
<protein>
    <recommendedName>
        <fullName evidence="12">Ig-like domain-containing protein</fullName>
    </recommendedName>
</protein>
<gene>
    <name evidence="13" type="ORF">FSCOSCO3_A037858</name>
</gene>
<feature type="compositionally biased region" description="Polar residues" evidence="10">
    <location>
        <begin position="422"/>
        <end position="449"/>
    </location>
</feature>
<comment type="subcellular location">
    <subcellularLocation>
        <location evidence="1">Membrane</location>
    </subcellularLocation>
</comment>
<feature type="region of interest" description="Disordered" evidence="10">
    <location>
        <begin position="402"/>
        <end position="449"/>
    </location>
</feature>
<dbReference type="Pfam" id="PF22705">
    <property type="entry name" value="C2-set_3"/>
    <property type="match status" value="1"/>
</dbReference>
<feature type="transmembrane region" description="Helical" evidence="11">
    <location>
        <begin position="255"/>
        <end position="278"/>
    </location>
</feature>
<sequence length="449" mass="50970">MFKERFACDLSIPEVRICEYFSNFNELERTTRLEAGQIGSSQPIVATVGDDIMLPCQLKPVQDVSILTVMWTRSDLDPRYIHVSRAGQETISAKHGSYQGRTSLSIDRLKQGDISLKLSRVKLSDGGNYTCHIPHLNKESLVELIVVPDAIPSPVISISGLDRVRGGVLLQCESKGWYPLPDVIWLDGEGNLLSAGPTETVRGPDGLYTVSSRVTVEKRHNNNFTCRVQQSNQTSEKHFIVPEDFFKVPPSSSSVIIGVSVGLVVCIVVVVAVLYFVWKRRQNMIKTKSCWDETEEIPEMQPLNESQSDGKTLTIDKLLQLHADNQWRERHLQTLKKYLEAKTKELETIKPDRLSFKDSKKEKVENEVETLKKELQTKQEEFETKTKEIEEIKAELQRKEIDLQRQKEETNKSQLKRRQTAPARSSSSLVSDHGRNTTIYSVVSDTENN</sequence>
<dbReference type="InterPro" id="IPR050504">
    <property type="entry name" value="IgSF_BTN/MOG"/>
</dbReference>
<evidence type="ECO:0000256" key="10">
    <source>
        <dbReference type="SAM" id="MobiDB-lite"/>
    </source>
</evidence>
<dbReference type="SUPFAM" id="SSF48726">
    <property type="entry name" value="Immunoglobulin"/>
    <property type="match status" value="2"/>
</dbReference>
<dbReference type="InterPro" id="IPR003599">
    <property type="entry name" value="Ig_sub"/>
</dbReference>
<evidence type="ECO:0000256" key="1">
    <source>
        <dbReference type="ARBA" id="ARBA00004370"/>
    </source>
</evidence>
<evidence type="ECO:0000256" key="5">
    <source>
        <dbReference type="ARBA" id="ARBA00023136"/>
    </source>
</evidence>
<name>A0AAV1QF93_SCOSC</name>
<evidence type="ECO:0000256" key="4">
    <source>
        <dbReference type="ARBA" id="ARBA00022989"/>
    </source>
</evidence>
<dbReference type="InterPro" id="IPR007110">
    <property type="entry name" value="Ig-like_dom"/>
</dbReference>
<reference evidence="13 14" key="1">
    <citation type="submission" date="2024-01" db="EMBL/GenBank/DDBJ databases">
        <authorList>
            <person name="Alioto T."/>
            <person name="Alioto T."/>
            <person name="Gomez Garrido J."/>
        </authorList>
    </citation>
    <scope>NUCLEOTIDE SEQUENCE [LARGE SCALE GENOMIC DNA]</scope>
</reference>
<accession>A0AAV1QF93</accession>
<evidence type="ECO:0000256" key="7">
    <source>
        <dbReference type="ARBA" id="ARBA00023180"/>
    </source>
</evidence>
<keyword evidence="4 11" id="KW-1133">Transmembrane helix</keyword>
<keyword evidence="7" id="KW-0325">Glycoprotein</keyword>
<evidence type="ECO:0000259" key="12">
    <source>
        <dbReference type="PROSITE" id="PS50835"/>
    </source>
</evidence>
<dbReference type="GO" id="GO:0050852">
    <property type="term" value="P:T cell receptor signaling pathway"/>
    <property type="evidence" value="ECO:0007669"/>
    <property type="project" value="TreeGrafter"/>
</dbReference>
<comment type="caution">
    <text evidence="13">The sequence shown here is derived from an EMBL/GenBank/DDBJ whole genome shotgun (WGS) entry which is preliminary data.</text>
</comment>
<evidence type="ECO:0000256" key="3">
    <source>
        <dbReference type="ARBA" id="ARBA00022729"/>
    </source>
</evidence>
<dbReference type="Proteomes" id="UP001314229">
    <property type="component" value="Unassembled WGS sequence"/>
</dbReference>
<feature type="domain" description="Ig-like" evidence="12">
    <location>
        <begin position="148"/>
        <end position="242"/>
    </location>
</feature>
<dbReference type="InterPro" id="IPR053896">
    <property type="entry name" value="BTN3A2-like_Ig-C"/>
</dbReference>